<dbReference type="KEGG" id="vg:26638091"/>
<keyword evidence="2" id="KW-1185">Reference proteome</keyword>
<dbReference type="EMBL" id="KF835987">
    <property type="protein sequence ID" value="AHY25160.1"/>
    <property type="molecule type" value="Genomic_DNA"/>
</dbReference>
<evidence type="ECO:0008006" key="3">
    <source>
        <dbReference type="Google" id="ProtNLM"/>
    </source>
</evidence>
<dbReference type="Proteomes" id="UP000030739">
    <property type="component" value="Segment"/>
</dbReference>
<reference evidence="1 2" key="1">
    <citation type="journal article" date="2015" name="Plant Pathol. J.">
        <title>Isolation and Genomic Characterization of the T4-Like Bacteriophage PM2 Infecting Pectobacterium carotovorum subsp. carotovorum.</title>
        <authorList>
            <person name="Lim J.A."/>
            <person name="Lee D.H."/>
            <person name="Heu S."/>
        </authorList>
    </citation>
    <scope>NUCLEOTIDE SEQUENCE [LARGE SCALE GENOMIC DNA]</scope>
</reference>
<evidence type="ECO:0000313" key="2">
    <source>
        <dbReference type="Proteomes" id="UP000030739"/>
    </source>
</evidence>
<dbReference type="RefSeq" id="YP_009211619.1">
    <property type="nucleotide sequence ID" value="NC_028940.1"/>
</dbReference>
<dbReference type="OrthoDB" id="24011at10239"/>
<protein>
    <recommendedName>
        <fullName evidence="3">DNA recombination-mediator protein A</fullName>
    </recommendedName>
</protein>
<evidence type="ECO:0000313" key="1">
    <source>
        <dbReference type="EMBL" id="AHY25160.1"/>
    </source>
</evidence>
<sequence length="181" mass="20431">MKRIALIGSRKAPAHILELMEHVGKCLSDAGVFGISGDAIGADKAWMKYYGPNKLILTVNKGWPDGFMRWQDIPNEGRIKSIIHASRIIPSFSERSMVVQILLARNVNQVLGVNCDDPVDAVFFWAPEYKGRVKGGTRAAVHLARNLGIPTYNLFNAKVYEAFKEKYMPKKFERFDIFTLE</sequence>
<accession>A0A0A0Q2G6</accession>
<name>A0A0A0Q2G6_9CAUD</name>
<gene>
    <name evidence="1" type="ORF">PM2_198</name>
</gene>
<organism evidence="1 2">
    <name type="scientific">Pectobacterium bacteriophage PM2</name>
    <dbReference type="NCBI Taxonomy" id="1429794"/>
    <lineage>
        <taxon>Viruses</taxon>
        <taxon>Duplodnaviria</taxon>
        <taxon>Heunggongvirae</taxon>
        <taxon>Uroviricota</taxon>
        <taxon>Caudoviricetes</taxon>
        <taxon>Pantevenvirales</taxon>
        <taxon>Straboviridae</taxon>
        <taxon>Tevenvirinae</taxon>
        <taxon>Mosugukvirus</taxon>
        <taxon>Mosugukvirus pm2</taxon>
    </lineage>
</organism>
<dbReference type="GeneID" id="26638091"/>
<proteinExistence type="predicted"/>